<keyword evidence="12" id="KW-1185">Reference proteome</keyword>
<comment type="caution">
    <text evidence="11">The sequence shown here is derived from an EMBL/GenBank/DDBJ whole genome shotgun (WGS) entry which is preliminary data.</text>
</comment>
<comment type="similarity">
    <text evidence="2">Belongs to the complex I subunit 3 family.</text>
</comment>
<evidence type="ECO:0000256" key="10">
    <source>
        <dbReference type="SAM" id="Phobius"/>
    </source>
</evidence>
<feature type="transmembrane region" description="Helical" evidence="10">
    <location>
        <begin position="6"/>
        <end position="25"/>
    </location>
</feature>
<dbReference type="Proteomes" id="UP000670152">
    <property type="component" value="Unassembled WGS sequence"/>
</dbReference>
<dbReference type="InterPro" id="IPR038430">
    <property type="entry name" value="NDAH_ubi_oxred_su3_sf"/>
</dbReference>
<evidence type="ECO:0000313" key="12">
    <source>
        <dbReference type="Proteomes" id="UP000670152"/>
    </source>
</evidence>
<evidence type="ECO:0000256" key="8">
    <source>
        <dbReference type="ARBA" id="ARBA00031029"/>
    </source>
</evidence>
<evidence type="ECO:0000256" key="3">
    <source>
        <dbReference type="ARBA" id="ARBA00021007"/>
    </source>
</evidence>
<comment type="catalytic activity">
    <reaction evidence="9">
        <text>a ubiquinone + NADH + 5 H(+)(in) = a ubiquinol + NAD(+) + 4 H(+)(out)</text>
        <dbReference type="Rhea" id="RHEA:29091"/>
        <dbReference type="Rhea" id="RHEA-COMP:9565"/>
        <dbReference type="Rhea" id="RHEA-COMP:9566"/>
        <dbReference type="ChEBI" id="CHEBI:15378"/>
        <dbReference type="ChEBI" id="CHEBI:16389"/>
        <dbReference type="ChEBI" id="CHEBI:17976"/>
        <dbReference type="ChEBI" id="CHEBI:57540"/>
        <dbReference type="ChEBI" id="CHEBI:57945"/>
        <dbReference type="EC" id="7.1.1.2"/>
    </reaction>
</comment>
<evidence type="ECO:0000256" key="2">
    <source>
        <dbReference type="ARBA" id="ARBA00008472"/>
    </source>
</evidence>
<evidence type="ECO:0000256" key="4">
    <source>
        <dbReference type="ARBA" id="ARBA00022448"/>
    </source>
</evidence>
<sequence>ILIIILIIIFLISLSSILLLINFLISKKINLNKEKISPFECGFNPLSNARLPIRIQFLKNLVRNGRRAFVSKEDREHLVVELLHWKHLAVNRSARSQQDGFSGAPELQVAISRSNLDRTEGLDIGLLAKHNSVRNLYPQPVNVQQDIQ</sequence>
<evidence type="ECO:0000313" key="11">
    <source>
        <dbReference type="EMBL" id="KAG5331670.1"/>
    </source>
</evidence>
<keyword evidence="5 10" id="KW-0812">Transmembrane</keyword>
<dbReference type="GO" id="GO:0016020">
    <property type="term" value="C:membrane"/>
    <property type="evidence" value="ECO:0007669"/>
    <property type="project" value="UniProtKB-SubCell"/>
</dbReference>
<dbReference type="EMBL" id="JAANIB010005552">
    <property type="protein sequence ID" value="KAG5331670.1"/>
    <property type="molecule type" value="Genomic_DNA"/>
</dbReference>
<name>A0A836FCL1_9HYME</name>
<dbReference type="InterPro" id="IPR000440">
    <property type="entry name" value="NADH_UbQ/plastoQ_OxRdtase_su3"/>
</dbReference>
<organism evidence="11 12">
    <name type="scientific">Acromyrmex heyeri</name>
    <dbReference type="NCBI Taxonomy" id="230685"/>
    <lineage>
        <taxon>Eukaryota</taxon>
        <taxon>Metazoa</taxon>
        <taxon>Ecdysozoa</taxon>
        <taxon>Arthropoda</taxon>
        <taxon>Hexapoda</taxon>
        <taxon>Insecta</taxon>
        <taxon>Pterygota</taxon>
        <taxon>Neoptera</taxon>
        <taxon>Endopterygota</taxon>
        <taxon>Hymenoptera</taxon>
        <taxon>Apocrita</taxon>
        <taxon>Aculeata</taxon>
        <taxon>Formicoidea</taxon>
        <taxon>Formicidae</taxon>
        <taxon>Myrmicinae</taxon>
        <taxon>Acromyrmex</taxon>
    </lineage>
</organism>
<reference evidence="11 12" key="1">
    <citation type="submission" date="2020-02" db="EMBL/GenBank/DDBJ databases">
        <title>Relaxed selection underlies rapid genomic changes in the transitions from sociality to social parasitism in ants.</title>
        <authorList>
            <person name="Bi X."/>
        </authorList>
    </citation>
    <scope>NUCLEOTIDE SEQUENCE [LARGE SCALE GENOMIC DNA]</scope>
    <source>
        <strain evidence="11">BGI-DK2014b</strain>
        <tissue evidence="11">Whole body</tissue>
    </source>
</reference>
<evidence type="ECO:0000256" key="9">
    <source>
        <dbReference type="ARBA" id="ARBA00049551"/>
    </source>
</evidence>
<dbReference type="AlphaFoldDB" id="A0A836FCL1"/>
<feature type="non-terminal residue" evidence="11">
    <location>
        <position position="148"/>
    </location>
</feature>
<evidence type="ECO:0000256" key="5">
    <source>
        <dbReference type="ARBA" id="ARBA00022692"/>
    </source>
</evidence>
<keyword evidence="7 10" id="KW-0472">Membrane</keyword>
<protein>
    <recommendedName>
        <fullName evidence="3">NADH-ubiquinone oxidoreductase chain 3</fullName>
    </recommendedName>
    <alternativeName>
        <fullName evidence="8">NADH dehydrogenase subunit 3</fullName>
    </alternativeName>
</protein>
<evidence type="ECO:0000256" key="1">
    <source>
        <dbReference type="ARBA" id="ARBA00004370"/>
    </source>
</evidence>
<proteinExistence type="inferred from homology"/>
<keyword evidence="4" id="KW-0813">Transport</keyword>
<keyword evidence="6 10" id="KW-1133">Transmembrane helix</keyword>
<gene>
    <name evidence="11" type="primary">Mtnd3</name>
    <name evidence="11" type="ORF">G6Z77_0007721</name>
</gene>
<evidence type="ECO:0000256" key="6">
    <source>
        <dbReference type="ARBA" id="ARBA00022989"/>
    </source>
</evidence>
<comment type="subcellular location">
    <subcellularLocation>
        <location evidence="1">Membrane</location>
    </subcellularLocation>
</comment>
<feature type="non-terminal residue" evidence="11">
    <location>
        <position position="1"/>
    </location>
</feature>
<dbReference type="GO" id="GO:0008137">
    <property type="term" value="F:NADH dehydrogenase (ubiquinone) activity"/>
    <property type="evidence" value="ECO:0007669"/>
    <property type="project" value="UniProtKB-EC"/>
</dbReference>
<dbReference type="Gene3D" id="1.20.58.1610">
    <property type="entry name" value="NADH:ubiquinone/plastoquinone oxidoreductase, chain 3"/>
    <property type="match status" value="1"/>
</dbReference>
<accession>A0A836FCL1</accession>
<dbReference type="Pfam" id="PF00507">
    <property type="entry name" value="Oxidored_q4"/>
    <property type="match status" value="1"/>
</dbReference>
<evidence type="ECO:0000256" key="7">
    <source>
        <dbReference type="ARBA" id="ARBA00023136"/>
    </source>
</evidence>